<dbReference type="GO" id="GO:0050355">
    <property type="term" value="F:inorganic triphosphate phosphatase activity"/>
    <property type="evidence" value="ECO:0007669"/>
    <property type="project" value="InterPro"/>
</dbReference>
<dbReference type="CDD" id="cd07756">
    <property type="entry name" value="CYTH-like_Pase_CHAD"/>
    <property type="match status" value="1"/>
</dbReference>
<dbReference type="GO" id="GO:0046872">
    <property type="term" value="F:metal ion binding"/>
    <property type="evidence" value="ECO:0007669"/>
    <property type="project" value="TreeGrafter"/>
</dbReference>
<reference evidence="2 3" key="1">
    <citation type="journal article" date="2011" name="Front. Microbiol.">
        <title>Genomic signatures of strain selection and enhancement in Bacillus atrophaeus var. globigii, a historical biowarfare simulant.</title>
        <authorList>
            <person name="Gibbons H.S."/>
            <person name="Broomall S.M."/>
            <person name="McNew L.A."/>
            <person name="Daligault H."/>
            <person name="Chapman C."/>
            <person name="Bruce D."/>
            <person name="Karavis M."/>
            <person name="Krepps M."/>
            <person name="McGregor P.A."/>
            <person name="Hong C."/>
            <person name="Park K.H."/>
            <person name="Akmal A."/>
            <person name="Feldman A."/>
            <person name="Lin J.S."/>
            <person name="Chang W.E."/>
            <person name="Higgs B.W."/>
            <person name="Demirev P."/>
            <person name="Lindquist J."/>
            <person name="Liem A."/>
            <person name="Fochler E."/>
            <person name="Read T.D."/>
            <person name="Tapia R."/>
            <person name="Johnson S."/>
            <person name="Bishop-Lilly K.A."/>
            <person name="Detter C."/>
            <person name="Han C."/>
            <person name="Sozhamannan S."/>
            <person name="Rosenzweig C.N."/>
            <person name="Skowronski E.W."/>
        </authorList>
    </citation>
    <scope>NUCLEOTIDE SEQUENCE [LARGE SCALE GENOMIC DNA]</scope>
    <source>
        <strain evidence="2 3">AIT1</strain>
    </source>
</reference>
<protein>
    <recommendedName>
        <fullName evidence="1">CYTH domain-containing protein</fullName>
    </recommendedName>
</protein>
<dbReference type="SMART" id="SM01118">
    <property type="entry name" value="CYTH"/>
    <property type="match status" value="1"/>
</dbReference>
<dbReference type="EMBL" id="PIPQ01000006">
    <property type="protein sequence ID" value="RUO39330.1"/>
    <property type="molecule type" value="Genomic_DNA"/>
</dbReference>
<evidence type="ECO:0000259" key="1">
    <source>
        <dbReference type="PROSITE" id="PS51707"/>
    </source>
</evidence>
<dbReference type="Proteomes" id="UP000286976">
    <property type="component" value="Unassembled WGS sequence"/>
</dbReference>
<dbReference type="PANTHER" id="PTHR39569:SF1">
    <property type="entry name" value="INORGANIC TRIPHOSPHATASE"/>
    <property type="match status" value="1"/>
</dbReference>
<proteinExistence type="predicted"/>
<organism evidence="2 3">
    <name type="scientific">Aliidiomarina taiwanensis</name>
    <dbReference type="NCBI Taxonomy" id="946228"/>
    <lineage>
        <taxon>Bacteria</taxon>
        <taxon>Pseudomonadati</taxon>
        <taxon>Pseudomonadota</taxon>
        <taxon>Gammaproteobacteria</taxon>
        <taxon>Alteromonadales</taxon>
        <taxon>Idiomarinaceae</taxon>
        <taxon>Aliidiomarina</taxon>
    </lineage>
</organism>
<dbReference type="PANTHER" id="PTHR39569">
    <property type="entry name" value="INORGANIC TRIPHOSPHATASE"/>
    <property type="match status" value="1"/>
</dbReference>
<dbReference type="AlphaFoldDB" id="A0A432WZY1"/>
<dbReference type="PROSITE" id="PS51707">
    <property type="entry name" value="CYTH"/>
    <property type="match status" value="1"/>
</dbReference>
<dbReference type="InterPro" id="IPR033469">
    <property type="entry name" value="CYTH-like_dom_sf"/>
</dbReference>
<evidence type="ECO:0000313" key="2">
    <source>
        <dbReference type="EMBL" id="RUO39330.1"/>
    </source>
</evidence>
<feature type="domain" description="CYTH" evidence="1">
    <location>
        <begin position="8"/>
        <end position="210"/>
    </location>
</feature>
<dbReference type="RefSeq" id="WP_126757830.1">
    <property type="nucleotide sequence ID" value="NZ_PIPQ01000006.1"/>
</dbReference>
<keyword evidence="3" id="KW-1185">Reference proteome</keyword>
<evidence type="ECO:0000313" key="3">
    <source>
        <dbReference type="Proteomes" id="UP000286976"/>
    </source>
</evidence>
<dbReference type="InterPro" id="IPR039013">
    <property type="entry name" value="YgiF"/>
</dbReference>
<dbReference type="Pfam" id="PF01928">
    <property type="entry name" value="CYTH"/>
    <property type="match status" value="1"/>
</dbReference>
<dbReference type="SUPFAM" id="SSF55154">
    <property type="entry name" value="CYTH-like phosphatases"/>
    <property type="match status" value="1"/>
</dbReference>
<dbReference type="Gene3D" id="2.40.320.10">
    <property type="entry name" value="Hypothetical Protein Pfu-838710-001"/>
    <property type="match status" value="1"/>
</dbReference>
<accession>A0A432WZY1</accession>
<gene>
    <name evidence="2" type="ORF">CWE15_09390</name>
</gene>
<comment type="caution">
    <text evidence="2">The sequence shown here is derived from an EMBL/GenBank/DDBJ whole genome shotgun (WGS) entry which is preliminary data.</text>
</comment>
<dbReference type="InterPro" id="IPR023577">
    <property type="entry name" value="CYTH_domain"/>
</dbReference>
<dbReference type="OrthoDB" id="3034217at2"/>
<sequence length="216" mass="24758">MVKLEQRSVEVELKYQVCQDRSNTIEKLIRWLDTNATSGEEVELKNIYFDTPERLLNKHKMGLRIRRAGDWGEQTIKLAGKQQGAVSERPEYNVETKALRPDLHLFPTHIWPEHWRLKELNNALEPQFEVTFTRRTWLYHGEGYSAEIALDLGLIIAAGKQEAVQELELELKAGSAEPLLELGAELAALFQLEPGLKSKAQRGYELYAERFPSQGS</sequence>
<name>A0A432WZY1_9GAMM</name>